<dbReference type="PANTHER" id="PTHR14677">
    <property type="entry name" value="ARSENITE INDUCUBLE RNA ASSOCIATED PROTEIN AIP-1-RELATED"/>
    <property type="match status" value="1"/>
</dbReference>
<reference evidence="8 9" key="1">
    <citation type="submission" date="2016-08" db="EMBL/GenBank/DDBJ databases">
        <title>A Parts List for Fungal Cellulosomes Revealed by Comparative Genomics.</title>
        <authorList>
            <consortium name="DOE Joint Genome Institute"/>
            <person name="Haitjema C.H."/>
            <person name="Gilmore S.P."/>
            <person name="Henske J.K."/>
            <person name="Solomon K.V."/>
            <person name="De Groot R."/>
            <person name="Kuo A."/>
            <person name="Mondo S.J."/>
            <person name="Salamov A.A."/>
            <person name="Labutti K."/>
            <person name="Zhao Z."/>
            <person name="Chiniquy J."/>
            <person name="Barry K."/>
            <person name="Brewer H.M."/>
            <person name="Purvine S.O."/>
            <person name="Wright A.T."/>
            <person name="Boxma B."/>
            <person name="Van Alen T."/>
            <person name="Hackstein J.H."/>
            <person name="Baker S.E."/>
            <person name="Grigoriev I.V."/>
            <person name="O'Malley M.A."/>
        </authorList>
    </citation>
    <scope>NUCLEOTIDE SEQUENCE [LARGE SCALE GENOMIC DNA]</scope>
    <source>
        <strain evidence="8 9">G1</strain>
    </source>
</reference>
<dbReference type="OrthoDB" id="431929at2759"/>
<dbReference type="InterPro" id="IPR035896">
    <property type="entry name" value="AN1-like_Znf"/>
</dbReference>
<dbReference type="Gene3D" id="4.10.1110.10">
    <property type="entry name" value="AN1-like Zinc finger"/>
    <property type="match status" value="2"/>
</dbReference>
<organism evidence="8 9">
    <name type="scientific">Neocallimastix californiae</name>
    <dbReference type="NCBI Taxonomy" id="1754190"/>
    <lineage>
        <taxon>Eukaryota</taxon>
        <taxon>Fungi</taxon>
        <taxon>Fungi incertae sedis</taxon>
        <taxon>Chytridiomycota</taxon>
        <taxon>Chytridiomycota incertae sedis</taxon>
        <taxon>Neocallimastigomycetes</taxon>
        <taxon>Neocallimastigales</taxon>
        <taxon>Neocallimastigaceae</taxon>
        <taxon>Neocallimastix</taxon>
    </lineage>
</organism>
<feature type="domain" description="AN1-type" evidence="7">
    <location>
        <begin position="4"/>
        <end position="52"/>
    </location>
</feature>
<evidence type="ECO:0000256" key="1">
    <source>
        <dbReference type="ARBA" id="ARBA00022723"/>
    </source>
</evidence>
<dbReference type="InterPro" id="IPR000058">
    <property type="entry name" value="Znf_AN1"/>
</dbReference>
<dbReference type="SUPFAM" id="SSF118310">
    <property type="entry name" value="AN1-like Zinc finger"/>
    <property type="match status" value="2"/>
</dbReference>
<dbReference type="STRING" id="1754190.A0A1Y2DCT3"/>
<evidence type="ECO:0000313" key="8">
    <source>
        <dbReference type="EMBL" id="ORY57078.1"/>
    </source>
</evidence>
<sequence length="216" mass="24883">MEFPDLGKQCYLKECKQLDFLPFTCEYCKHVFCHEHWKPENHHCEKESTERKDFHTTICPVCGKIVPIKRDEDPNIRVNKHISDGCPDPGTSTSTSTKKVCQFKGCKTAQLIPFVCPKCKKSFCIKHRLDMDHNCPLKNVNIEKPRSRKNTPNSSTSSLNSRRNNTSGNNIHTLNQISEDEQLAWALQQSYDEQQRNQNRNNSQGRNKSGNECIIS</sequence>
<evidence type="ECO:0000259" key="7">
    <source>
        <dbReference type="PROSITE" id="PS51039"/>
    </source>
</evidence>
<keyword evidence="2" id="KW-0677">Repeat</keyword>
<evidence type="ECO:0000256" key="5">
    <source>
        <dbReference type="PROSITE-ProRule" id="PRU00449"/>
    </source>
</evidence>
<keyword evidence="1" id="KW-0479">Metal-binding</keyword>
<evidence type="ECO:0000313" key="9">
    <source>
        <dbReference type="Proteomes" id="UP000193920"/>
    </source>
</evidence>
<protein>
    <recommendedName>
        <fullName evidence="7">AN1-type domain-containing protein</fullName>
    </recommendedName>
</protein>
<dbReference type="AlphaFoldDB" id="A0A1Y2DCT3"/>
<dbReference type="InterPro" id="IPR057357">
    <property type="entry name" value="Znf-C2H2_ZFAND2A/B"/>
</dbReference>
<evidence type="ECO:0000256" key="4">
    <source>
        <dbReference type="ARBA" id="ARBA00022833"/>
    </source>
</evidence>
<dbReference type="PANTHER" id="PTHR14677:SF40">
    <property type="entry name" value="CDC48-ASSOCIATED UBIQUITIN-LIKE_ZINC FINGER PROTEIN 1"/>
    <property type="match status" value="1"/>
</dbReference>
<dbReference type="GO" id="GO:0008270">
    <property type="term" value="F:zinc ion binding"/>
    <property type="evidence" value="ECO:0007669"/>
    <property type="project" value="UniProtKB-KW"/>
</dbReference>
<feature type="region of interest" description="Disordered" evidence="6">
    <location>
        <begin position="137"/>
        <end position="171"/>
    </location>
</feature>
<feature type="compositionally biased region" description="Low complexity" evidence="6">
    <location>
        <begin position="196"/>
        <end position="216"/>
    </location>
</feature>
<gene>
    <name evidence="8" type="ORF">LY90DRAFT_701729</name>
</gene>
<name>A0A1Y2DCT3_9FUNG</name>
<keyword evidence="3 5" id="KW-0863">Zinc-finger</keyword>
<evidence type="ECO:0000256" key="2">
    <source>
        <dbReference type="ARBA" id="ARBA00022737"/>
    </source>
</evidence>
<evidence type="ECO:0000256" key="6">
    <source>
        <dbReference type="SAM" id="MobiDB-lite"/>
    </source>
</evidence>
<feature type="compositionally biased region" description="Low complexity" evidence="6">
    <location>
        <begin position="150"/>
        <end position="170"/>
    </location>
</feature>
<dbReference type="EMBL" id="MCOG01000071">
    <property type="protein sequence ID" value="ORY57078.1"/>
    <property type="molecule type" value="Genomic_DNA"/>
</dbReference>
<dbReference type="PROSITE" id="PS51039">
    <property type="entry name" value="ZF_AN1"/>
    <property type="match status" value="2"/>
</dbReference>
<keyword evidence="4" id="KW-0862">Zinc</keyword>
<dbReference type="Proteomes" id="UP000193920">
    <property type="component" value="Unassembled WGS sequence"/>
</dbReference>
<accession>A0A1Y2DCT3</accession>
<proteinExistence type="predicted"/>
<evidence type="ECO:0000256" key="3">
    <source>
        <dbReference type="ARBA" id="ARBA00022771"/>
    </source>
</evidence>
<keyword evidence="9" id="KW-1185">Reference proteome</keyword>
<dbReference type="Pfam" id="PF25403">
    <property type="entry name" value="zf-C2H2_ZFAND2"/>
    <property type="match status" value="1"/>
</dbReference>
<dbReference type="GO" id="GO:0005737">
    <property type="term" value="C:cytoplasm"/>
    <property type="evidence" value="ECO:0007669"/>
    <property type="project" value="TreeGrafter"/>
</dbReference>
<dbReference type="SMART" id="SM00154">
    <property type="entry name" value="ZnF_AN1"/>
    <property type="match status" value="2"/>
</dbReference>
<feature type="domain" description="AN1-type" evidence="7">
    <location>
        <begin position="95"/>
        <end position="143"/>
    </location>
</feature>
<comment type="caution">
    <text evidence="8">The sequence shown here is derived from an EMBL/GenBank/DDBJ whole genome shotgun (WGS) entry which is preliminary data.</text>
</comment>
<dbReference type="Pfam" id="PF01428">
    <property type="entry name" value="zf-AN1"/>
    <property type="match status" value="2"/>
</dbReference>
<feature type="region of interest" description="Disordered" evidence="6">
    <location>
        <begin position="193"/>
        <end position="216"/>
    </location>
</feature>